<dbReference type="STRING" id="461836.A0A0L0DUT7"/>
<feature type="compositionally biased region" description="Acidic residues" evidence="2">
    <location>
        <begin position="1237"/>
        <end position="1247"/>
    </location>
</feature>
<feature type="domain" description="C2" evidence="3">
    <location>
        <begin position="520"/>
        <end position="633"/>
    </location>
</feature>
<feature type="region of interest" description="Disordered" evidence="2">
    <location>
        <begin position="1"/>
        <end position="44"/>
    </location>
</feature>
<feature type="domain" description="C2" evidence="3">
    <location>
        <begin position="951"/>
        <end position="1070"/>
    </location>
</feature>
<protein>
    <submittedName>
        <fullName evidence="4">C2 domain-containing protein</fullName>
    </submittedName>
</protein>
<dbReference type="SUPFAM" id="SSF48452">
    <property type="entry name" value="TPR-like"/>
    <property type="match status" value="1"/>
</dbReference>
<feature type="region of interest" description="Disordered" evidence="2">
    <location>
        <begin position="1233"/>
        <end position="1255"/>
    </location>
</feature>
<dbReference type="RefSeq" id="XP_013753096.1">
    <property type="nucleotide sequence ID" value="XM_013897642.1"/>
</dbReference>
<dbReference type="PROSITE" id="PS50004">
    <property type="entry name" value="C2"/>
    <property type="match status" value="7"/>
</dbReference>
<feature type="domain" description="C2" evidence="3">
    <location>
        <begin position="668"/>
        <end position="775"/>
    </location>
</feature>
<dbReference type="PROSITE" id="PS50096">
    <property type="entry name" value="IQ"/>
    <property type="match status" value="1"/>
</dbReference>
<evidence type="ECO:0000256" key="2">
    <source>
        <dbReference type="SAM" id="MobiDB-lite"/>
    </source>
</evidence>
<dbReference type="InterPro" id="IPR000048">
    <property type="entry name" value="IQ_motif_EF-hand-BS"/>
</dbReference>
<dbReference type="InterPro" id="IPR011990">
    <property type="entry name" value="TPR-like_helical_dom_sf"/>
</dbReference>
<accession>A0A0L0DUT7</accession>
<feature type="domain" description="C2" evidence="3">
    <location>
        <begin position="343"/>
        <end position="472"/>
    </location>
</feature>
<keyword evidence="1" id="KW-0175">Coiled coil</keyword>
<dbReference type="Gene3D" id="2.60.40.150">
    <property type="entry name" value="C2 domain"/>
    <property type="match status" value="7"/>
</dbReference>
<reference evidence="4 5" key="1">
    <citation type="submission" date="2010-05" db="EMBL/GenBank/DDBJ databases">
        <title>The Genome Sequence of Thecamonas trahens ATCC 50062.</title>
        <authorList>
            <consortium name="The Broad Institute Genome Sequencing Platform"/>
            <person name="Russ C."/>
            <person name="Cuomo C."/>
            <person name="Shea T."/>
            <person name="Young S.K."/>
            <person name="Zeng Q."/>
            <person name="Koehrsen M."/>
            <person name="Haas B."/>
            <person name="Borodovsky M."/>
            <person name="Guigo R."/>
            <person name="Alvarado L."/>
            <person name="Berlin A."/>
            <person name="Bochicchio J."/>
            <person name="Borenstein D."/>
            <person name="Chapman S."/>
            <person name="Chen Z."/>
            <person name="Freedman E."/>
            <person name="Gellesch M."/>
            <person name="Goldberg J."/>
            <person name="Griggs A."/>
            <person name="Gujja S."/>
            <person name="Heilman E."/>
            <person name="Heiman D."/>
            <person name="Hepburn T."/>
            <person name="Howarth C."/>
            <person name="Jen D."/>
            <person name="Larson L."/>
            <person name="Mehta T."/>
            <person name="Park D."/>
            <person name="Pearson M."/>
            <person name="Roberts A."/>
            <person name="Saif S."/>
            <person name="Shenoy N."/>
            <person name="Sisk P."/>
            <person name="Stolte C."/>
            <person name="Sykes S."/>
            <person name="Thomson T."/>
            <person name="Walk T."/>
            <person name="White J."/>
            <person name="Yandava C."/>
            <person name="Burger G."/>
            <person name="Gray M.W."/>
            <person name="Holland P.W.H."/>
            <person name="King N."/>
            <person name="Lang F.B.F."/>
            <person name="Roger A.J."/>
            <person name="Ruiz-Trillo I."/>
            <person name="Lander E."/>
            <person name="Nusbaum C."/>
        </authorList>
    </citation>
    <scope>NUCLEOTIDE SEQUENCE [LARGE SCALE GENOMIC DNA]</scope>
    <source>
        <strain evidence="4 5">ATCC 50062</strain>
    </source>
</reference>
<dbReference type="InterPro" id="IPR052981">
    <property type="entry name" value="Ingression_C2_domain"/>
</dbReference>
<sequence length="1979" mass="211314">MANDNQVDQVDQDEQDDQDDQNEQDEQDEQYNDHDGDQGDESGPSMEEYVLEMVDAGLYALGNGDSETALRTLSAAESVTSIKKWRRRTDEPAVIRKAVRAQALLALARYYAERAQCHAALEYANKAYKIELGLDECYAPERTHLLLASLLARTRNPAAAIRHYQMALVAMGPEPHPELAAMAHHNIGLELERMGNIPAALKAHANAVDAATSALGADHPTTAAVVAEEAAAKARAAAARRRRDKSSAVPRVAHGHPLAPIDSATAEVSPYAGEGGSPDERPRTGRIDVEPPLIPLLGVEADDAVGGGTSDETSSPQRRQTRPRPPAGHGASGCPADEQPILQAGQTDTASGPEPKRLIGQLRVHIVSANILSAAAARASVETDASGKVLANSFSPYCVAFVGSAEERTPVARDTLTPQFGGDDMVFELSGGATALDLALFDAQDDAKDPCLGAGSIALWELHLDGRRNNVVVDLDADAGQIRAWTELVLAPEAFADEEEVSAAEADAAATRIQATWRGHAARSRLRAARAAAARASWRGPVLVNVIEARDLPTKTPVLCTATAGKVTFATERRGPPTAPVWNEAFVFGLAGTEAALDVSLYEANKVKGKPLARGRLELSGLETRGVRNDVWLAMAGRKKNSAAGEVRVAIIHRPSREQVPAGAHVRTSERVAESETGEEVVWEGKMLVRVIEARYTNGRVGACKVDVQGQAETTRLVTKTTTPEWNDAFIFDLDGTDGVINVRLLDLKGKKSLAVGHIPVSMLLDNGASNDLWFEFDGYDGQVRLDIVHNPTQAQIDEALLAGMWSGRILVRVLRASKVATNVACAVELNGDRQRTRLTEEAEWDEGFIFELEPTREPTVDFRVVKVDDGVIASGVLELTELKRDGVVNRCNVKLTGGRKGAALDAIVVHDPSEEELRGVTARQEELAAQAAAEVAVREAAARAAAEAAARAEAEAAARRAAAQAAWTGPVLVRVLSARNVPQGDTFSKSDAYCVVRVQGEKAQTRVVGNAADPVWNEAFEFELDGTDSTLAVALYDEDADGDGDDALALGHIDLKKLDKDGAENDEWYAIGDDGGEVHLVIVHHPTEETLAAARKASEPLLRSSPSTAAWTGPITVRVVEAKNVPKGDAFSQSDARCVLELQGEERRTSVVADTDAPTWNEEFGFELDGSDDTLAVKLVDDDNGSDDVLAVGHVPLRLLERDGVVNDQWYGFDDSDAMVRLVVVHGAEAAGESAMEAEPEAEPETEAAPQSQPWTGPMLVRVVEATKVPKGDTFSKSDARCVLELQGEERRTSVVDDTDAPTWNEEFDFELDGSDETLAVKLVDDDDGSDDVLAVGHVPLNMLERDGETDQWYGFDNCDAMVRLVVLHGAAAEARLAAEAATKAKAEEEARLAAEEEARLAAEAAAKAKAEEEARLAAEAAAKAKAEEEARLAAEAAAKAKAEEEARLAAEAAAKAKAEEEARLAAEAAAKAKAEEEARLAAEEEARLAAEAAAKAKAEEEARLAAEEEARLAAEAAAKAKAEEEARLAAEEEARLAAEEEARLAAEEEARLAAEAAAAPEPWTGLTRIQVVEAKKVPKGDAFSKSDARCVIAIQDQERRTNVVDNTEAPTWNETFDFVLDGSDATLEVKLVDDDDGSDDVLAVGHVPLGMLERDGVVNDQWFGFDNCEAIVHLIITHRPAAEPALAAPAAPVAASSSAEWAGDAMVLVASGSELPVDSYVRLEMGETSVRTSPVTGAAAEINEAFLIPSDGADTSLAVFVCDNKTDEVISAGQVPLESLKADSEENELQAGFSDSSTAVKLLVIANPTEEQMAMYMHSANWTPWTGPVELRIVEALHVENSEGDDAAFCELAIQGQTFLAGPAVVGDDRHPVWDKSFVLELDGSTSKLKLRLLDSTKNALTHGRISLKYLNRGGAVNDSWLGFDKKDTRIHIIITHYPSLEYESEYGGDEAAASASASASASAAVSPTKTVESRVY</sequence>
<feature type="compositionally biased region" description="Basic and acidic residues" evidence="2">
    <location>
        <begin position="278"/>
        <end position="289"/>
    </location>
</feature>
<proteinExistence type="predicted"/>
<evidence type="ECO:0000313" key="5">
    <source>
        <dbReference type="Proteomes" id="UP000054408"/>
    </source>
</evidence>
<feature type="domain" description="C2" evidence="3">
    <location>
        <begin position="1097"/>
        <end position="1212"/>
    </location>
</feature>
<feature type="coiled-coil region" evidence="1">
    <location>
        <begin position="1373"/>
        <end position="1559"/>
    </location>
</feature>
<feature type="compositionally biased region" description="Acidic residues" evidence="2">
    <location>
        <begin position="10"/>
        <end position="30"/>
    </location>
</feature>
<dbReference type="eggNOG" id="KOG1012">
    <property type="taxonomic scope" value="Eukaryota"/>
</dbReference>
<dbReference type="CDD" id="cd00030">
    <property type="entry name" value="C2"/>
    <property type="match status" value="5"/>
</dbReference>
<dbReference type="SMART" id="SM00015">
    <property type="entry name" value="IQ"/>
    <property type="match status" value="1"/>
</dbReference>
<feature type="region of interest" description="Disordered" evidence="2">
    <location>
        <begin position="236"/>
        <end position="339"/>
    </location>
</feature>
<dbReference type="Proteomes" id="UP000054408">
    <property type="component" value="Unassembled WGS sequence"/>
</dbReference>
<dbReference type="Pfam" id="PF00168">
    <property type="entry name" value="C2"/>
    <property type="match status" value="8"/>
</dbReference>
<evidence type="ECO:0000256" key="1">
    <source>
        <dbReference type="SAM" id="Coils"/>
    </source>
</evidence>
<dbReference type="EMBL" id="GL349498">
    <property type="protein sequence ID" value="KNC55273.1"/>
    <property type="molecule type" value="Genomic_DNA"/>
</dbReference>
<feature type="domain" description="C2" evidence="3">
    <location>
        <begin position="1241"/>
        <end position="1355"/>
    </location>
</feature>
<dbReference type="InterPro" id="IPR035892">
    <property type="entry name" value="C2_domain_sf"/>
</dbReference>
<dbReference type="SUPFAM" id="SSF49562">
    <property type="entry name" value="C2 domain (Calcium/lipid-binding domain, CaLB)"/>
    <property type="match status" value="7"/>
</dbReference>
<dbReference type="SMART" id="SM00239">
    <property type="entry name" value="C2"/>
    <property type="match status" value="10"/>
</dbReference>
<name>A0A0L0DUT7_THETB</name>
<dbReference type="GeneID" id="25569017"/>
<dbReference type="Gene3D" id="1.25.40.10">
    <property type="entry name" value="Tetratricopeptide repeat domain"/>
    <property type="match status" value="1"/>
</dbReference>
<dbReference type="InterPro" id="IPR000008">
    <property type="entry name" value="C2_dom"/>
</dbReference>
<feature type="domain" description="C2" evidence="3">
    <location>
        <begin position="1550"/>
        <end position="1665"/>
    </location>
</feature>
<dbReference type="PANTHER" id="PTHR47052:SF3">
    <property type="entry name" value="INGRESSION PROTEIN 1"/>
    <property type="match status" value="1"/>
</dbReference>
<evidence type="ECO:0000259" key="3">
    <source>
        <dbReference type="PROSITE" id="PS50004"/>
    </source>
</evidence>
<gene>
    <name evidence="4" type="ORF">AMSG_10912</name>
</gene>
<organism evidence="4 5">
    <name type="scientific">Thecamonas trahens ATCC 50062</name>
    <dbReference type="NCBI Taxonomy" id="461836"/>
    <lineage>
        <taxon>Eukaryota</taxon>
        <taxon>Apusozoa</taxon>
        <taxon>Apusomonadida</taxon>
        <taxon>Apusomonadidae</taxon>
        <taxon>Thecamonas</taxon>
    </lineage>
</organism>
<evidence type="ECO:0000313" key="4">
    <source>
        <dbReference type="EMBL" id="KNC55273.1"/>
    </source>
</evidence>
<dbReference type="PANTHER" id="PTHR47052">
    <property type="entry name" value="CONSERVED SERINE PROLINE-RICH PROTEIN (AFU_ORTHOLOGUE AFUA_2G01790)"/>
    <property type="match status" value="1"/>
</dbReference>
<keyword evidence="5" id="KW-1185">Reference proteome</keyword>
<dbReference type="OrthoDB" id="270970at2759"/>